<sequence>MKIISGTAHRALAEKIADTLGQPLADVQVEAFPDGETAVKINENVRGEDVFIIQPSCPPTNHNIMELLIMVDAARRASAERITAVMPFFGYARQDRKDQPRVPITAKLVANLLTSAGVNRVLTMDLHAPQIQGFFDIPVDHLYAKPALINYLRGRHSDTSNLTVVSPDVGGVKMARSYADALGAELAIVAKHRISATRVEAMNVIGEVEGRDVLLVDDMTETAGTLTAAAEILRQHGAKRVFAGVSHAIISDIANERLANSSIEEVITTDSVPQAFGPKIQAVSIAPLLGEAIRRISGGQSVTSLFSI</sequence>
<dbReference type="Gene3D" id="3.40.50.2020">
    <property type="match status" value="2"/>
</dbReference>
<evidence type="ECO:0000256" key="8">
    <source>
        <dbReference type="ARBA" id="ARBA00049535"/>
    </source>
</evidence>
<evidence type="ECO:0000313" key="11">
    <source>
        <dbReference type="EMBL" id="MFD2255845.1"/>
    </source>
</evidence>
<keyword evidence="3 9" id="KW-0545">Nucleotide biosynthesis</keyword>
<evidence type="ECO:0000256" key="3">
    <source>
        <dbReference type="ARBA" id="ARBA00022727"/>
    </source>
</evidence>
<dbReference type="PANTHER" id="PTHR10210:SF32">
    <property type="entry name" value="RIBOSE-PHOSPHATE PYROPHOSPHOKINASE 2"/>
    <property type="match status" value="1"/>
</dbReference>
<dbReference type="InterPro" id="IPR037515">
    <property type="entry name" value="Rib-P_diPkinase_bac"/>
</dbReference>
<dbReference type="HAMAP" id="MF_00583_B">
    <property type="entry name" value="RibP_PPkinase_B"/>
    <property type="match status" value="1"/>
</dbReference>
<gene>
    <name evidence="9" type="primary">prs</name>
    <name evidence="11" type="ORF">ACFSSA_04075</name>
</gene>
<dbReference type="Pfam" id="PF14572">
    <property type="entry name" value="Pribosyl_synth"/>
    <property type="match status" value="1"/>
</dbReference>
<organism evidence="11 12">
    <name type="scientific">Luteolibacter algae</name>
    <dbReference type="NCBI Taxonomy" id="454151"/>
    <lineage>
        <taxon>Bacteria</taxon>
        <taxon>Pseudomonadati</taxon>
        <taxon>Verrucomicrobiota</taxon>
        <taxon>Verrucomicrobiia</taxon>
        <taxon>Verrucomicrobiales</taxon>
        <taxon>Verrucomicrobiaceae</taxon>
        <taxon>Luteolibacter</taxon>
    </lineage>
</organism>
<feature type="binding site" evidence="9">
    <location>
        <begin position="93"/>
        <end position="94"/>
    </location>
    <ligand>
        <name>ATP</name>
        <dbReference type="ChEBI" id="CHEBI:30616"/>
    </ligand>
</feature>
<keyword evidence="4 9" id="KW-0547">Nucleotide-binding</keyword>
<dbReference type="SMART" id="SM01400">
    <property type="entry name" value="Pribosyltran_N"/>
    <property type="match status" value="1"/>
</dbReference>
<dbReference type="InterPro" id="IPR000842">
    <property type="entry name" value="PRib_PP_synth_CS"/>
</dbReference>
<keyword evidence="6 9" id="KW-0067">ATP-binding</keyword>
<evidence type="ECO:0000256" key="1">
    <source>
        <dbReference type="ARBA" id="ARBA00022679"/>
    </source>
</evidence>
<dbReference type="CDD" id="cd06223">
    <property type="entry name" value="PRTases_typeI"/>
    <property type="match status" value="1"/>
</dbReference>
<accession>A0ABW5D507</accession>
<keyword evidence="7 9" id="KW-0460">Magnesium</keyword>
<keyword evidence="2 9" id="KW-0479">Metal-binding</keyword>
<comment type="similarity">
    <text evidence="9">Belongs to the ribose-phosphate pyrophosphokinase family. Class I subfamily.</text>
</comment>
<keyword evidence="5 9" id="KW-0418">Kinase</keyword>
<comment type="function">
    <text evidence="9">Involved in the biosynthesis of the central metabolite phospho-alpha-D-ribosyl-1-pyrophosphate (PRPP) via the transfer of pyrophosphoryl group from ATP to 1-hydroxyl of ribose-5-phosphate (Rib-5-P).</text>
</comment>
<dbReference type="InterPro" id="IPR029057">
    <property type="entry name" value="PRTase-like"/>
</dbReference>
<dbReference type="Pfam" id="PF13793">
    <property type="entry name" value="Pribosyltran_N"/>
    <property type="match status" value="1"/>
</dbReference>
<dbReference type="InterPro" id="IPR029099">
    <property type="entry name" value="Pribosyltran_N"/>
</dbReference>
<feature type="binding site" evidence="9">
    <location>
        <position position="217"/>
    </location>
    <ligand>
        <name>D-ribose 5-phosphate</name>
        <dbReference type="ChEBI" id="CHEBI:78346"/>
    </ligand>
</feature>
<dbReference type="SUPFAM" id="SSF53271">
    <property type="entry name" value="PRTase-like"/>
    <property type="match status" value="1"/>
</dbReference>
<evidence type="ECO:0000256" key="6">
    <source>
        <dbReference type="ARBA" id="ARBA00022840"/>
    </source>
</evidence>
<dbReference type="PANTHER" id="PTHR10210">
    <property type="entry name" value="RIBOSE-PHOSPHATE DIPHOSPHOKINASE FAMILY MEMBER"/>
    <property type="match status" value="1"/>
</dbReference>
<comment type="pathway">
    <text evidence="9">Metabolic intermediate biosynthesis; 5-phospho-alpha-D-ribose 1-diphosphate biosynthesis; 5-phospho-alpha-D-ribose 1-diphosphate from D-ribose 5-phosphate (route I): step 1/1.</text>
</comment>
<dbReference type="NCBIfam" id="NF002320">
    <property type="entry name" value="PRK01259.1"/>
    <property type="match status" value="1"/>
</dbReference>
<feature type="binding site" evidence="9">
    <location>
        <position position="127"/>
    </location>
    <ligand>
        <name>Mg(2+)</name>
        <dbReference type="ChEBI" id="CHEBI:18420"/>
    </ligand>
</feature>
<feature type="domain" description="Ribose-phosphate pyrophosphokinase N-terminal" evidence="10">
    <location>
        <begin position="1"/>
        <end position="117"/>
    </location>
</feature>
<protein>
    <recommendedName>
        <fullName evidence="9">Ribose-phosphate pyrophosphokinase</fullName>
        <shortName evidence="9">RPPK</shortName>
        <ecNumber evidence="9">2.7.6.1</ecNumber>
    </recommendedName>
    <alternativeName>
        <fullName evidence="9">5-phospho-D-ribosyl alpha-1-diphosphate synthase</fullName>
    </alternativeName>
    <alternativeName>
        <fullName evidence="9">Phosphoribosyl diphosphate synthase</fullName>
    </alternativeName>
    <alternativeName>
        <fullName evidence="9">Phosphoribosyl pyrophosphate synthase</fullName>
        <shortName evidence="9">P-Rib-PP synthase</shortName>
        <shortName evidence="9">PRPP synthase</shortName>
        <shortName evidence="9">PRPPase</shortName>
    </alternativeName>
</protein>
<proteinExistence type="inferred from homology"/>
<name>A0ABW5D507_9BACT</name>
<evidence type="ECO:0000256" key="4">
    <source>
        <dbReference type="ARBA" id="ARBA00022741"/>
    </source>
</evidence>
<comment type="subunit">
    <text evidence="9">Homohexamer.</text>
</comment>
<dbReference type="EMBL" id="JBHUIT010000002">
    <property type="protein sequence ID" value="MFD2255845.1"/>
    <property type="molecule type" value="Genomic_DNA"/>
</dbReference>
<dbReference type="Proteomes" id="UP001597375">
    <property type="component" value="Unassembled WGS sequence"/>
</dbReference>
<feature type="active site" evidence="9">
    <location>
        <position position="191"/>
    </location>
</feature>
<comment type="caution">
    <text evidence="11">The sequence shown here is derived from an EMBL/GenBank/DDBJ whole genome shotgun (WGS) entry which is preliminary data.</text>
</comment>
<comment type="catalytic activity">
    <reaction evidence="8 9">
        <text>D-ribose 5-phosphate + ATP = 5-phospho-alpha-D-ribose 1-diphosphate + AMP + H(+)</text>
        <dbReference type="Rhea" id="RHEA:15609"/>
        <dbReference type="ChEBI" id="CHEBI:15378"/>
        <dbReference type="ChEBI" id="CHEBI:30616"/>
        <dbReference type="ChEBI" id="CHEBI:58017"/>
        <dbReference type="ChEBI" id="CHEBI:78346"/>
        <dbReference type="ChEBI" id="CHEBI:456215"/>
        <dbReference type="EC" id="2.7.6.1"/>
    </reaction>
</comment>
<dbReference type="NCBIfam" id="TIGR01251">
    <property type="entry name" value="ribP_PPkin"/>
    <property type="match status" value="1"/>
</dbReference>
<dbReference type="EC" id="2.7.6.1" evidence="9"/>
<dbReference type="InterPro" id="IPR000836">
    <property type="entry name" value="PRTase_dom"/>
</dbReference>
<keyword evidence="9" id="KW-0963">Cytoplasm</keyword>
<comment type="caution">
    <text evidence="9">Lacks conserved residue(s) required for the propagation of feature annotation.</text>
</comment>
<comment type="subcellular location">
    <subcellularLocation>
        <location evidence="9">Cytoplasm</location>
    </subcellularLocation>
</comment>
<evidence type="ECO:0000313" key="12">
    <source>
        <dbReference type="Proteomes" id="UP001597375"/>
    </source>
</evidence>
<dbReference type="InterPro" id="IPR005946">
    <property type="entry name" value="Rib-P_diPkinase"/>
</dbReference>
<evidence type="ECO:0000256" key="2">
    <source>
        <dbReference type="ARBA" id="ARBA00022723"/>
    </source>
</evidence>
<keyword evidence="1 9" id="KW-0808">Transferase</keyword>
<evidence type="ECO:0000259" key="10">
    <source>
        <dbReference type="Pfam" id="PF13793"/>
    </source>
</evidence>
<evidence type="ECO:0000256" key="5">
    <source>
        <dbReference type="ARBA" id="ARBA00022777"/>
    </source>
</evidence>
<dbReference type="RefSeq" id="WP_386818555.1">
    <property type="nucleotide sequence ID" value="NZ_JBHUIT010000002.1"/>
</dbReference>
<evidence type="ECO:0000256" key="9">
    <source>
        <dbReference type="HAMAP-Rule" id="MF_00583"/>
    </source>
</evidence>
<feature type="binding site" evidence="9">
    <location>
        <position position="193"/>
    </location>
    <ligand>
        <name>D-ribose 5-phosphate</name>
        <dbReference type="ChEBI" id="CHEBI:78346"/>
    </ligand>
</feature>
<feature type="binding site" evidence="9">
    <location>
        <position position="168"/>
    </location>
    <ligand>
        <name>Mg(2+)</name>
        <dbReference type="ChEBI" id="CHEBI:18420"/>
    </ligand>
</feature>
<dbReference type="PROSITE" id="PS00114">
    <property type="entry name" value="PRPP_SYNTHASE"/>
    <property type="match status" value="1"/>
</dbReference>
<feature type="binding site" evidence="9">
    <location>
        <begin position="34"/>
        <end position="36"/>
    </location>
    <ligand>
        <name>ATP</name>
        <dbReference type="ChEBI" id="CHEBI:30616"/>
    </ligand>
</feature>
<reference evidence="12" key="1">
    <citation type="journal article" date="2019" name="Int. J. Syst. Evol. Microbiol.">
        <title>The Global Catalogue of Microorganisms (GCM) 10K type strain sequencing project: providing services to taxonomists for standard genome sequencing and annotation.</title>
        <authorList>
            <consortium name="The Broad Institute Genomics Platform"/>
            <consortium name="The Broad Institute Genome Sequencing Center for Infectious Disease"/>
            <person name="Wu L."/>
            <person name="Ma J."/>
        </authorList>
    </citation>
    <scope>NUCLEOTIDE SEQUENCE [LARGE SCALE GENOMIC DNA]</scope>
    <source>
        <strain evidence="12">CGMCC 4.7106</strain>
    </source>
</reference>
<dbReference type="GO" id="GO:0004749">
    <property type="term" value="F:ribose phosphate diphosphokinase activity"/>
    <property type="evidence" value="ECO:0007669"/>
    <property type="project" value="UniProtKB-EC"/>
</dbReference>
<comment type="cofactor">
    <cofactor evidence="9">
        <name>Mg(2+)</name>
        <dbReference type="ChEBI" id="CHEBI:18420"/>
    </cofactor>
    <text evidence="9">Binds 2 Mg(2+) ions per subunit.</text>
</comment>
<evidence type="ECO:0000256" key="7">
    <source>
        <dbReference type="ARBA" id="ARBA00022842"/>
    </source>
</evidence>
<keyword evidence="12" id="KW-1185">Reference proteome</keyword>